<keyword evidence="2" id="KW-1185">Reference proteome</keyword>
<evidence type="ECO:0000313" key="1">
    <source>
        <dbReference type="EMBL" id="TNV86636.1"/>
    </source>
</evidence>
<dbReference type="EMBL" id="RRYP01000934">
    <property type="protein sequence ID" value="TNV86636.1"/>
    <property type="molecule type" value="Genomic_DNA"/>
</dbReference>
<protein>
    <submittedName>
        <fullName evidence="1">Uncharacterized protein</fullName>
    </submittedName>
</protein>
<dbReference type="Proteomes" id="UP000785679">
    <property type="component" value="Unassembled WGS sequence"/>
</dbReference>
<gene>
    <name evidence="1" type="ORF">FGO68_gene12128</name>
</gene>
<organism evidence="1 2">
    <name type="scientific">Halteria grandinella</name>
    <dbReference type="NCBI Taxonomy" id="5974"/>
    <lineage>
        <taxon>Eukaryota</taxon>
        <taxon>Sar</taxon>
        <taxon>Alveolata</taxon>
        <taxon>Ciliophora</taxon>
        <taxon>Intramacronucleata</taxon>
        <taxon>Spirotrichea</taxon>
        <taxon>Stichotrichia</taxon>
        <taxon>Sporadotrichida</taxon>
        <taxon>Halteriidae</taxon>
        <taxon>Halteria</taxon>
    </lineage>
</organism>
<comment type="caution">
    <text evidence="1">The sequence shown here is derived from an EMBL/GenBank/DDBJ whole genome shotgun (WGS) entry which is preliminary data.</text>
</comment>
<dbReference type="AlphaFoldDB" id="A0A8J8P6Y2"/>
<proteinExistence type="predicted"/>
<accession>A0A8J8P6Y2</accession>
<evidence type="ECO:0000313" key="2">
    <source>
        <dbReference type="Proteomes" id="UP000785679"/>
    </source>
</evidence>
<name>A0A8J8P6Y2_HALGN</name>
<reference evidence="1" key="1">
    <citation type="submission" date="2019-06" db="EMBL/GenBank/DDBJ databases">
        <authorList>
            <person name="Zheng W."/>
        </authorList>
    </citation>
    <scope>NUCLEOTIDE SEQUENCE</scope>
    <source>
        <strain evidence="1">QDHG01</strain>
    </source>
</reference>
<sequence>MCFRNLVLVTTSSYLNITSPLCFANSLQAYSIVYPVTLIAGFNSQNFDISKQIGGSVDDLSLECLSMVYIIENENTVSWSLNVQFSIDVIKLHA</sequence>